<keyword evidence="3" id="KW-1185">Reference proteome</keyword>
<accession>A0ABN0VX11</accession>
<dbReference type="RefSeq" id="WP_343796507.1">
    <property type="nucleotide sequence ID" value="NZ_BAAADJ010000006.1"/>
</dbReference>
<reference evidence="2 3" key="1">
    <citation type="journal article" date="2019" name="Int. J. Syst. Evol. Microbiol.">
        <title>The Global Catalogue of Microorganisms (GCM) 10K type strain sequencing project: providing services to taxonomists for standard genome sequencing and annotation.</title>
        <authorList>
            <consortium name="The Broad Institute Genomics Platform"/>
            <consortium name="The Broad Institute Genome Sequencing Center for Infectious Disease"/>
            <person name="Wu L."/>
            <person name="Ma J."/>
        </authorList>
    </citation>
    <scope>NUCLEOTIDE SEQUENCE [LARGE SCALE GENOMIC DNA]</scope>
    <source>
        <strain evidence="2 3">JCM 9731</strain>
    </source>
</reference>
<proteinExistence type="predicted"/>
<evidence type="ECO:0000313" key="3">
    <source>
        <dbReference type="Proteomes" id="UP001500782"/>
    </source>
</evidence>
<dbReference type="Proteomes" id="UP001500782">
    <property type="component" value="Unassembled WGS sequence"/>
</dbReference>
<protein>
    <recommendedName>
        <fullName evidence="4">YqkK</fullName>
    </recommendedName>
</protein>
<name>A0ABN0VX11_9BACI</name>
<feature type="compositionally biased region" description="Basic and acidic residues" evidence="1">
    <location>
        <begin position="32"/>
        <end position="46"/>
    </location>
</feature>
<dbReference type="EMBL" id="BAAADJ010000006">
    <property type="protein sequence ID" value="GAA0319486.1"/>
    <property type="molecule type" value="Genomic_DNA"/>
</dbReference>
<evidence type="ECO:0008006" key="4">
    <source>
        <dbReference type="Google" id="ProtNLM"/>
    </source>
</evidence>
<feature type="region of interest" description="Disordered" evidence="1">
    <location>
        <begin position="30"/>
        <end position="52"/>
    </location>
</feature>
<sequence length="81" mass="9649">MAKSKARKKRDHIQRTTGRDMTLLRSAQTDFSTHERTTKTKKEAQKRLQNKHKKRFLHDKWDEGIAFHIFQGCHSPILTYV</sequence>
<evidence type="ECO:0000313" key="2">
    <source>
        <dbReference type="EMBL" id="GAA0319486.1"/>
    </source>
</evidence>
<gene>
    <name evidence="2" type="ORF">GCM10008967_07520</name>
</gene>
<organism evidence="2 3">
    <name type="scientific">Bacillus carboniphilus</name>
    <dbReference type="NCBI Taxonomy" id="86663"/>
    <lineage>
        <taxon>Bacteria</taxon>
        <taxon>Bacillati</taxon>
        <taxon>Bacillota</taxon>
        <taxon>Bacilli</taxon>
        <taxon>Bacillales</taxon>
        <taxon>Bacillaceae</taxon>
        <taxon>Bacillus</taxon>
    </lineage>
</organism>
<evidence type="ECO:0000256" key="1">
    <source>
        <dbReference type="SAM" id="MobiDB-lite"/>
    </source>
</evidence>
<comment type="caution">
    <text evidence="2">The sequence shown here is derived from an EMBL/GenBank/DDBJ whole genome shotgun (WGS) entry which is preliminary data.</text>
</comment>